<dbReference type="Proteomes" id="UP000326671">
    <property type="component" value="Unassembled WGS sequence"/>
</dbReference>
<evidence type="ECO:0000313" key="2">
    <source>
        <dbReference type="Proteomes" id="UP000326671"/>
    </source>
</evidence>
<dbReference type="OrthoDB" id="2938417at2"/>
<evidence type="ECO:0000313" key="1">
    <source>
        <dbReference type="EMBL" id="KAA9027548.1"/>
    </source>
</evidence>
<accession>A0A5J5HXM1</accession>
<dbReference type="InterPro" id="IPR036291">
    <property type="entry name" value="NAD(P)-bd_dom_sf"/>
</dbReference>
<dbReference type="EMBL" id="VYKL01000013">
    <property type="protein sequence ID" value="KAA9027548.1"/>
    <property type="molecule type" value="Genomic_DNA"/>
</dbReference>
<reference evidence="1 2" key="1">
    <citation type="submission" date="2019-09" db="EMBL/GenBank/DDBJ databases">
        <title>Whole genome sequences of isolates from the Mars Exploration Rovers.</title>
        <authorList>
            <person name="Seuylemezian A."/>
            <person name="Vaishampayan P."/>
        </authorList>
    </citation>
    <scope>NUCLEOTIDE SEQUENCE [LARGE SCALE GENOMIC DNA]</scope>
    <source>
        <strain evidence="1 2">MER_TA_151</strain>
    </source>
</reference>
<dbReference type="SUPFAM" id="SSF51735">
    <property type="entry name" value="NAD(P)-binding Rossmann-fold domains"/>
    <property type="match status" value="1"/>
</dbReference>
<dbReference type="Gene3D" id="3.40.50.720">
    <property type="entry name" value="NAD(P)-binding Rossmann-like Domain"/>
    <property type="match status" value="1"/>
</dbReference>
<organism evidence="1 2">
    <name type="scientific">Niallia endozanthoxylica</name>
    <dbReference type="NCBI Taxonomy" id="2036016"/>
    <lineage>
        <taxon>Bacteria</taxon>
        <taxon>Bacillati</taxon>
        <taxon>Bacillota</taxon>
        <taxon>Bacilli</taxon>
        <taxon>Bacillales</taxon>
        <taxon>Bacillaceae</taxon>
        <taxon>Niallia</taxon>
    </lineage>
</organism>
<comment type="caution">
    <text evidence="1">The sequence shown here is derived from an EMBL/GenBank/DDBJ whole genome shotgun (WGS) entry which is preliminary data.</text>
</comment>
<keyword evidence="2" id="KW-1185">Reference proteome</keyword>
<dbReference type="AlphaFoldDB" id="A0A5J5HXM1"/>
<proteinExistence type="predicted"/>
<protein>
    <submittedName>
        <fullName evidence="1">Uncharacterized protein</fullName>
    </submittedName>
</protein>
<gene>
    <name evidence="1" type="ORF">F4V44_05990</name>
</gene>
<dbReference type="RefSeq" id="WP_150439087.1">
    <property type="nucleotide sequence ID" value="NZ_VYKL01000013.1"/>
</dbReference>
<name>A0A5J5HXM1_9BACI</name>
<sequence length="264" mass="31239">MDRAVILGTYEFIGFHLCLSLLEKGIEVIGIHLPSLSNDEYLEEMRFSVGRNSNFIEKDETFFEQKQTFSDNTFFFIDYYSYYRNYKESEMKAILKQLIDHINVHYIFIFPIQMCNEKSVQEFPIQLMKCQDHLQIYYLPTIYGPWQPLHFTFQQAIHNPDKPVNIDEREWINDALFISDAIDYIIGHVEEKKKQKILLKSTIDNHWKKAASLLLKNTAIERSSEEVKNCQDVMIVDIDGTIISEGIDIQKKHLAKWKQIKKQE</sequence>